<evidence type="ECO:0000256" key="1">
    <source>
        <dbReference type="SAM" id="Phobius"/>
    </source>
</evidence>
<feature type="transmembrane region" description="Helical" evidence="1">
    <location>
        <begin position="38"/>
        <end position="61"/>
    </location>
</feature>
<gene>
    <name evidence="2" type="ORF">B5D82_15315</name>
</gene>
<keyword evidence="1" id="KW-0812">Transmembrane</keyword>
<evidence type="ECO:0000313" key="2">
    <source>
        <dbReference type="EMBL" id="ASP49019.1"/>
    </source>
</evidence>
<reference evidence="2 3" key="1">
    <citation type="submission" date="2017-08" db="EMBL/GenBank/DDBJ databases">
        <title>Complete genome of Colwellia sp. NB097-1, a psychrophile bacterium ioslated from Bering Sea.</title>
        <authorList>
            <person name="Chen X."/>
        </authorList>
    </citation>
    <scope>NUCLEOTIDE SEQUENCE [LARGE SCALE GENOMIC DNA]</scope>
    <source>
        <strain evidence="2 3">NB097-1</strain>
    </source>
</reference>
<dbReference type="AlphaFoldDB" id="A0A222GAV9"/>
<keyword evidence="3" id="KW-1185">Reference proteome</keyword>
<sequence>MFSSIKSGFKSLLNKRFNAWLTRRIPQHSQQVINHRNIFIIPTRFGVGLMMFMLLLFLLGTNYQNNVIILISYLLVSFFIVVLHHSFFNLSGLRFQATSSLQGFVDSPLYFPLVVTSKKVRFNIRFSFDQTPAKLEQEIDNKVGENNTLKNEFDHVTLTELSVGENNIRIPYFVCKRGEYSLGRVLIISEFGFGLFRTWTRLDFAQQVTAYPKPVENTWTDKQQSVAGEEAENNVESYQDSFQPGQDEFHQLQHYQLGEPLSRVAWKQVARGQGWFTKQYQQALSGKLELDFEHLPSGTLEQRLSWLSYAIKDCNDKQIAFSLKLPNQVVEYDHSSQHTLKCLTALARY</sequence>
<dbReference type="PANTHER" id="PTHR34351:SF1">
    <property type="entry name" value="SLR1927 PROTEIN"/>
    <property type="match status" value="1"/>
</dbReference>
<dbReference type="PANTHER" id="PTHR34351">
    <property type="entry name" value="SLR1927 PROTEIN-RELATED"/>
    <property type="match status" value="1"/>
</dbReference>
<dbReference type="EMBL" id="CP020465">
    <property type="protein sequence ID" value="ASP49019.1"/>
    <property type="molecule type" value="Genomic_DNA"/>
</dbReference>
<proteinExistence type="predicted"/>
<keyword evidence="1" id="KW-1133">Transmembrane helix</keyword>
<organism evidence="2 3">
    <name type="scientific">Cognaticolwellia beringensis</name>
    <dbReference type="NCBI Taxonomy" id="1967665"/>
    <lineage>
        <taxon>Bacteria</taxon>
        <taxon>Pseudomonadati</taxon>
        <taxon>Pseudomonadota</taxon>
        <taxon>Gammaproteobacteria</taxon>
        <taxon>Alteromonadales</taxon>
        <taxon>Colwelliaceae</taxon>
        <taxon>Cognaticolwellia</taxon>
    </lineage>
</organism>
<feature type="transmembrane region" description="Helical" evidence="1">
    <location>
        <begin position="67"/>
        <end position="88"/>
    </location>
</feature>
<evidence type="ECO:0000313" key="3">
    <source>
        <dbReference type="Proteomes" id="UP000202259"/>
    </source>
</evidence>
<protein>
    <submittedName>
        <fullName evidence="2">DUF58 domain-containing protein</fullName>
    </submittedName>
</protein>
<keyword evidence="1" id="KW-0472">Membrane</keyword>
<dbReference type="Proteomes" id="UP000202259">
    <property type="component" value="Chromosome"/>
</dbReference>
<accession>A0A222GAV9</accession>
<dbReference type="KEGG" id="cber:B5D82_15315"/>
<name>A0A222GAV9_9GAMM</name>